<reference evidence="2 3" key="1">
    <citation type="submission" date="2019-11" db="EMBL/GenBank/DDBJ databases">
        <title>Draft Whole-Genome sequence of the marine photosynthetic bacterium Rhodovulum strictum DSM 11289.</title>
        <authorList>
            <person name="Kyndt J.A."/>
            <person name="Meyer T.E."/>
        </authorList>
    </citation>
    <scope>NUCLEOTIDE SEQUENCE [LARGE SCALE GENOMIC DNA]</scope>
    <source>
        <strain evidence="2 3">DSM 11289</strain>
    </source>
</reference>
<dbReference type="Proteomes" id="UP000466730">
    <property type="component" value="Unassembled WGS sequence"/>
</dbReference>
<organism evidence="2 3">
    <name type="scientific">Rhodovulum strictum</name>
    <dbReference type="NCBI Taxonomy" id="58314"/>
    <lineage>
        <taxon>Bacteria</taxon>
        <taxon>Pseudomonadati</taxon>
        <taxon>Pseudomonadota</taxon>
        <taxon>Alphaproteobacteria</taxon>
        <taxon>Rhodobacterales</taxon>
        <taxon>Paracoccaceae</taxon>
        <taxon>Rhodovulum</taxon>
    </lineage>
</organism>
<evidence type="ECO:0000313" key="3">
    <source>
        <dbReference type="Proteomes" id="UP000466730"/>
    </source>
</evidence>
<dbReference type="OrthoDB" id="266253at2"/>
<proteinExistence type="predicted"/>
<feature type="region of interest" description="Disordered" evidence="1">
    <location>
        <begin position="1"/>
        <end position="36"/>
    </location>
</feature>
<dbReference type="EMBL" id="WJPO01000003">
    <property type="protein sequence ID" value="MRH20013.1"/>
    <property type="molecule type" value="Genomic_DNA"/>
</dbReference>
<dbReference type="InterPro" id="IPR011749">
    <property type="entry name" value="CHP02243"/>
</dbReference>
<sequence>MRKRPQLSRTRRADNHHGRREMSEPPIRIGHPDRAATPQDACGCCEGVTLSTPRPVENRPDLGAIRTRTGLHGDFKASMLARLASSTLPALTRLGTRADDDFTIALIDAWASVLDVLTFYNERHATEAYIGTATERFSIAEIARLIGYRLHPGSAAETDLVFLMEDPPGAAPDVAELTIPEGTRVQSTPGPDETAQVFETLADLEARVAWNRMRPRQNRRVTLAEGQTGTWLAGQATGLAPGDAILIVHPQRFDSGWPGFSTGSALWAMRRLTRVAPDPALDRTWIEWAGALGPVSPAGEEAPVHRLYALRRQSALFGHNAPHPAVLSSSTRTTFGYVGTAPDNSPSPITGSSSNVGDWDFAGRQQDTRIVLDAVHREFTPGGWAVLGSPGAAPQLFRIAALTAEAEARYAISGRATVLTPDRTGWVADFAGDYRRVAVHGGSEELALAETPERDFLHGAEIALDASVPDLPDGRLVYVKGRRAQVETAVARLTVLRADGTLDSVARGTRLTVQAVLFAPAAPLLGLWLVTDPEGRLALTLALRGQLPAIPADETSPVIVQRHRIAGFDQSDPLRSAITLADPILSPLDRASAVIHGNIARASHGEGASEILGAGDPAQPFQRFALKQAPVTHLVASTETGVASSLRIRIDGVEWTEVPDLYQRGPTARVFATTLADSGETTVRFGDGISGARPPAGRDNIAAEYRTGLGRAGNLRPGQLSLAIDRPLGLKEVTNPVAASGGADPESAEAARRNAPIRTLTLGRVVSITDYRDFALGYPGIARADARWIWQGESRRIVVTVAGEDGAVLPAQGPVLKALRDAYRRYGDPLVGFELIGHAQAQFRLGLKVAVDPSHDTPGVLAAVETALRAAYAFDRRDFAQPVALSDVAATAHGVAGVRAVDIDRLYRESGPQSTPTDHMLLAARTGRTGSDGTPLPAEILTLSPAPFDHLEPMP</sequence>
<keyword evidence="3" id="KW-1185">Reference proteome</keyword>
<evidence type="ECO:0000313" key="2">
    <source>
        <dbReference type="EMBL" id="MRH20013.1"/>
    </source>
</evidence>
<dbReference type="NCBIfam" id="TIGR02243">
    <property type="entry name" value="putative baseplate assembly protein"/>
    <property type="match status" value="1"/>
</dbReference>
<dbReference type="AlphaFoldDB" id="A0A844BGB2"/>
<protein>
    <submittedName>
        <fullName evidence="2">Putative baseplate assembly protein</fullName>
    </submittedName>
</protein>
<gene>
    <name evidence="2" type="ORF">GH815_03315</name>
</gene>
<accession>A0A844BGB2</accession>
<feature type="compositionally biased region" description="Basic and acidic residues" evidence="1">
    <location>
        <begin position="11"/>
        <end position="23"/>
    </location>
</feature>
<comment type="caution">
    <text evidence="2">The sequence shown here is derived from an EMBL/GenBank/DDBJ whole genome shotgun (WGS) entry which is preliminary data.</text>
</comment>
<name>A0A844BGB2_9RHOB</name>
<feature type="compositionally biased region" description="Basic residues" evidence="1">
    <location>
        <begin position="1"/>
        <end position="10"/>
    </location>
</feature>
<evidence type="ECO:0000256" key="1">
    <source>
        <dbReference type="SAM" id="MobiDB-lite"/>
    </source>
</evidence>